<dbReference type="AlphaFoldDB" id="A0AAV7QHE2"/>
<proteinExistence type="predicted"/>
<evidence type="ECO:0000313" key="3">
    <source>
        <dbReference type="Proteomes" id="UP001066276"/>
    </source>
</evidence>
<organism evidence="2 3">
    <name type="scientific">Pleurodeles waltl</name>
    <name type="common">Iberian ribbed newt</name>
    <dbReference type="NCBI Taxonomy" id="8319"/>
    <lineage>
        <taxon>Eukaryota</taxon>
        <taxon>Metazoa</taxon>
        <taxon>Chordata</taxon>
        <taxon>Craniata</taxon>
        <taxon>Vertebrata</taxon>
        <taxon>Euteleostomi</taxon>
        <taxon>Amphibia</taxon>
        <taxon>Batrachia</taxon>
        <taxon>Caudata</taxon>
        <taxon>Salamandroidea</taxon>
        <taxon>Salamandridae</taxon>
        <taxon>Pleurodelinae</taxon>
        <taxon>Pleurodeles</taxon>
    </lineage>
</organism>
<evidence type="ECO:0000256" key="1">
    <source>
        <dbReference type="SAM" id="MobiDB-lite"/>
    </source>
</evidence>
<name>A0AAV7QHE2_PLEWA</name>
<protein>
    <submittedName>
        <fullName evidence="2">Uncharacterized protein</fullName>
    </submittedName>
</protein>
<sequence>MKVCLLFLREGVKGEKPILPSQSSREAGGPGAQHTRGLVGQSEFTPEVPEERKICFVRAEAQPVSHGTGLNPCCGAPIKQLHSTLAFKCRLNFTALLFAAAPFYAGSLVL</sequence>
<dbReference type="EMBL" id="JANPWB010000010">
    <property type="protein sequence ID" value="KAJ1140001.1"/>
    <property type="molecule type" value="Genomic_DNA"/>
</dbReference>
<evidence type="ECO:0000313" key="2">
    <source>
        <dbReference type="EMBL" id="KAJ1140001.1"/>
    </source>
</evidence>
<accession>A0AAV7QHE2</accession>
<comment type="caution">
    <text evidence="2">The sequence shown here is derived from an EMBL/GenBank/DDBJ whole genome shotgun (WGS) entry which is preliminary data.</text>
</comment>
<dbReference type="Proteomes" id="UP001066276">
    <property type="component" value="Chromosome 6"/>
</dbReference>
<gene>
    <name evidence="2" type="ORF">NDU88_006362</name>
</gene>
<reference evidence="2" key="1">
    <citation type="journal article" date="2022" name="bioRxiv">
        <title>Sequencing and chromosome-scale assembly of the giantPleurodeles waltlgenome.</title>
        <authorList>
            <person name="Brown T."/>
            <person name="Elewa A."/>
            <person name="Iarovenko S."/>
            <person name="Subramanian E."/>
            <person name="Araus A.J."/>
            <person name="Petzold A."/>
            <person name="Susuki M."/>
            <person name="Suzuki K.-i.T."/>
            <person name="Hayashi T."/>
            <person name="Toyoda A."/>
            <person name="Oliveira C."/>
            <person name="Osipova E."/>
            <person name="Leigh N.D."/>
            <person name="Simon A."/>
            <person name="Yun M.H."/>
        </authorList>
    </citation>
    <scope>NUCLEOTIDE SEQUENCE</scope>
    <source>
        <strain evidence="2">20211129_DDA</strain>
        <tissue evidence="2">Liver</tissue>
    </source>
</reference>
<feature type="region of interest" description="Disordered" evidence="1">
    <location>
        <begin position="17"/>
        <end position="45"/>
    </location>
</feature>
<keyword evidence="3" id="KW-1185">Reference proteome</keyword>